<comment type="caution">
    <text evidence="1">The sequence shown here is derived from an EMBL/GenBank/DDBJ whole genome shotgun (WGS) entry which is preliminary data.</text>
</comment>
<keyword evidence="2" id="KW-1185">Reference proteome</keyword>
<evidence type="ECO:0000313" key="2">
    <source>
        <dbReference type="Proteomes" id="UP001605036"/>
    </source>
</evidence>
<dbReference type="AlphaFoldDB" id="A0ABD1ZF98"/>
<evidence type="ECO:0000313" key="1">
    <source>
        <dbReference type="EMBL" id="KAL2650113.1"/>
    </source>
</evidence>
<dbReference type="Proteomes" id="UP001605036">
    <property type="component" value="Unassembled WGS sequence"/>
</dbReference>
<name>A0ABD1ZF98_9MARC</name>
<reference evidence="1 2" key="1">
    <citation type="submission" date="2024-09" db="EMBL/GenBank/DDBJ databases">
        <title>Chromosome-scale assembly of Riccia fluitans.</title>
        <authorList>
            <person name="Paukszto L."/>
            <person name="Sawicki J."/>
            <person name="Karawczyk K."/>
            <person name="Piernik-Szablinska J."/>
            <person name="Szczecinska M."/>
            <person name="Mazdziarz M."/>
        </authorList>
    </citation>
    <scope>NUCLEOTIDE SEQUENCE [LARGE SCALE GENOMIC DNA]</scope>
    <source>
        <strain evidence="1">Rf_01</strain>
        <tissue evidence="1">Aerial parts of the thallus</tissue>
    </source>
</reference>
<organism evidence="1 2">
    <name type="scientific">Riccia fluitans</name>
    <dbReference type="NCBI Taxonomy" id="41844"/>
    <lineage>
        <taxon>Eukaryota</taxon>
        <taxon>Viridiplantae</taxon>
        <taxon>Streptophyta</taxon>
        <taxon>Embryophyta</taxon>
        <taxon>Marchantiophyta</taxon>
        <taxon>Marchantiopsida</taxon>
        <taxon>Marchantiidae</taxon>
        <taxon>Marchantiales</taxon>
        <taxon>Ricciaceae</taxon>
        <taxon>Riccia</taxon>
    </lineage>
</organism>
<dbReference type="EMBL" id="JBHFFA010000001">
    <property type="protein sequence ID" value="KAL2650113.1"/>
    <property type="molecule type" value="Genomic_DNA"/>
</dbReference>
<protein>
    <submittedName>
        <fullName evidence="1">Uncharacterized protein</fullName>
    </submittedName>
</protein>
<proteinExistence type="predicted"/>
<sequence length="97" mass="10710">MCSYYLEVSKASDEDLYAYSEEIKAFYMSGLEESASEAEAVEFRGATIYNLHKIEDGARLKDLQMEEALADAATEIVQPTIAHMLPSRQLIGIAGVT</sequence>
<gene>
    <name evidence="1" type="ORF">R1flu_018241</name>
</gene>
<accession>A0ABD1ZF98</accession>